<reference evidence="5 6" key="1">
    <citation type="submission" date="2017-03" db="EMBL/GenBank/DDBJ databases">
        <title>Comparative genomics of honeybee gut symbionts reveal geographically distinct and subgroup specific antibiotic resistance.</title>
        <authorList>
            <person name="Ludvigsen J."/>
            <person name="Porcellato D."/>
            <person name="Labee-Lund T.M."/>
            <person name="Amdam G.V."/>
            <person name="Rudi K."/>
        </authorList>
    </citation>
    <scope>NUCLEOTIDE SEQUENCE [LARGE SCALE GENOMIC DNA]</scope>
    <source>
        <strain evidence="3 6">A-7-12</strain>
        <strain evidence="4 5">A-9-12</strain>
    </source>
</reference>
<dbReference type="Gene3D" id="3.30.2400.10">
    <property type="entry name" value="Major capsid protein gp5"/>
    <property type="match status" value="1"/>
</dbReference>
<protein>
    <submittedName>
        <fullName evidence="3">Capsid protein</fullName>
    </submittedName>
</protein>
<dbReference type="Proteomes" id="UP000194977">
    <property type="component" value="Unassembled WGS sequence"/>
</dbReference>
<evidence type="ECO:0000256" key="1">
    <source>
        <dbReference type="ARBA" id="ARBA00004328"/>
    </source>
</evidence>
<dbReference type="InterPro" id="IPR054612">
    <property type="entry name" value="Phage_capsid-like_C"/>
</dbReference>
<dbReference type="Pfam" id="PF05065">
    <property type="entry name" value="Phage_capsid"/>
    <property type="match status" value="1"/>
</dbReference>
<dbReference type="SUPFAM" id="SSF56563">
    <property type="entry name" value="Major capsid protein gp5"/>
    <property type="match status" value="1"/>
</dbReference>
<evidence type="ECO:0000313" key="4">
    <source>
        <dbReference type="EMBL" id="OTQ10548.1"/>
    </source>
</evidence>
<dbReference type="OrthoDB" id="6982310at2"/>
<dbReference type="NCBIfam" id="TIGR01554">
    <property type="entry name" value="major_cap_HK97"/>
    <property type="match status" value="1"/>
</dbReference>
<feature type="domain" description="Phage capsid-like C-terminal" evidence="2">
    <location>
        <begin position="133"/>
        <end position="421"/>
    </location>
</feature>
<dbReference type="RefSeq" id="WP_086301225.1">
    <property type="nucleotide sequence ID" value="NZ_CAMLEZ010000001.1"/>
</dbReference>
<keyword evidence="5" id="KW-1185">Reference proteome</keyword>
<evidence type="ECO:0000313" key="6">
    <source>
        <dbReference type="Proteomes" id="UP000194977"/>
    </source>
</evidence>
<gene>
    <name evidence="4" type="ORF">B6C91_05190</name>
    <name evidence="3" type="ORF">B6D08_09470</name>
</gene>
<comment type="subcellular location">
    <subcellularLocation>
        <location evidence="1">Virion</location>
    </subcellularLocation>
</comment>
<evidence type="ECO:0000259" key="2">
    <source>
        <dbReference type="Pfam" id="PF05065"/>
    </source>
</evidence>
<comment type="caution">
    <text evidence="3">The sequence shown here is derived from an EMBL/GenBank/DDBJ whole genome shotgun (WGS) entry which is preliminary data.</text>
</comment>
<dbReference type="Proteomes" id="UP000194800">
    <property type="component" value="Unassembled WGS sequence"/>
</dbReference>
<proteinExistence type="predicted"/>
<sequence length="426" mass="46584">MSKILELRRKRAEVNEKVQIFAKKSETETGLTNEELEQFNLLCKEFDEISSKIEMLEKAEKMQAEMAIPVNPVKGPAVVVKQEVKQYPGAGVARIAMAIAATKGNLTEAAKFAETEIGDHGVAMAITTSQSSGGALIPQNLHDEVIELLKARSVVRKLGARSMPLPNGNLSLPRMAGGATAYYSGENEDIKSSVSKFDDAKLSAKKLTALVPISNNLIGFAGFNVEQLVLQDILAAISVREDKAFLRDDGSNNTPKGLRATANENNRFIEWSGSATDLQAIDFYLNSLILKLMESNSLMIKCGWAMSPRTYMTLFGLRDGNGNKVYPEMSKGLLKGYPIEHTTTIPSNLGTGGNESEIYFADFNDVVIGENSDMKVDFSNEATYYDTNGELVSAFARDQSLIRVITQHDIGFRHPEGLCVGANIPW</sequence>
<dbReference type="EMBL" id="NARP01000024">
    <property type="protein sequence ID" value="OTP98855.1"/>
    <property type="molecule type" value="Genomic_DNA"/>
</dbReference>
<organism evidence="3 6">
    <name type="scientific">Gilliamella apicola</name>
    <dbReference type="NCBI Taxonomy" id="1196095"/>
    <lineage>
        <taxon>Bacteria</taxon>
        <taxon>Pseudomonadati</taxon>
        <taxon>Pseudomonadota</taxon>
        <taxon>Gammaproteobacteria</taxon>
        <taxon>Orbales</taxon>
        <taxon>Orbaceae</taxon>
        <taxon>Gilliamella</taxon>
    </lineage>
</organism>
<evidence type="ECO:0000313" key="5">
    <source>
        <dbReference type="Proteomes" id="UP000194800"/>
    </source>
</evidence>
<dbReference type="EMBL" id="NART01000016">
    <property type="protein sequence ID" value="OTQ10548.1"/>
    <property type="molecule type" value="Genomic_DNA"/>
</dbReference>
<dbReference type="AlphaFoldDB" id="A0A242NG35"/>
<dbReference type="InterPro" id="IPR024455">
    <property type="entry name" value="Phage_capsid"/>
</dbReference>
<accession>A0A242NG35</accession>
<name>A0A242NG35_9GAMM</name>
<evidence type="ECO:0000313" key="3">
    <source>
        <dbReference type="EMBL" id="OTP98855.1"/>
    </source>
</evidence>